<dbReference type="InterPro" id="IPR058783">
    <property type="entry name" value="IREH1/IRE-like_N"/>
</dbReference>
<dbReference type="Proteomes" id="UP001318860">
    <property type="component" value="Unassembled WGS sequence"/>
</dbReference>
<feature type="compositionally biased region" description="Polar residues" evidence="9">
    <location>
        <begin position="659"/>
        <end position="670"/>
    </location>
</feature>
<proteinExistence type="predicted"/>
<dbReference type="Gene3D" id="3.30.200.20">
    <property type="entry name" value="Phosphorylase Kinase, domain 1"/>
    <property type="match status" value="1"/>
</dbReference>
<feature type="region of interest" description="Disordered" evidence="9">
    <location>
        <begin position="653"/>
        <end position="672"/>
    </location>
</feature>
<feature type="region of interest" description="Disordered" evidence="9">
    <location>
        <begin position="1081"/>
        <end position="1110"/>
    </location>
</feature>
<feature type="compositionally biased region" description="Polar residues" evidence="9">
    <location>
        <begin position="719"/>
        <end position="736"/>
    </location>
</feature>
<dbReference type="PROSITE" id="PS51285">
    <property type="entry name" value="AGC_KINASE_CTER"/>
    <property type="match status" value="1"/>
</dbReference>
<reference evidence="12 13" key="1">
    <citation type="journal article" date="2021" name="Comput. Struct. Biotechnol. J.">
        <title>De novo genome assembly of the potent medicinal plant Rehmannia glutinosa using nanopore technology.</title>
        <authorList>
            <person name="Ma L."/>
            <person name="Dong C."/>
            <person name="Song C."/>
            <person name="Wang X."/>
            <person name="Zheng X."/>
            <person name="Niu Y."/>
            <person name="Chen S."/>
            <person name="Feng W."/>
        </authorList>
    </citation>
    <scope>NUCLEOTIDE SEQUENCE [LARGE SCALE GENOMIC DNA]</scope>
    <source>
        <strain evidence="12">DH-2019</strain>
    </source>
</reference>
<dbReference type="PROSITE" id="PS50011">
    <property type="entry name" value="PROTEIN_KINASE_DOM"/>
    <property type="match status" value="1"/>
</dbReference>
<evidence type="ECO:0000259" key="11">
    <source>
        <dbReference type="PROSITE" id="PS51285"/>
    </source>
</evidence>
<dbReference type="Pfam" id="PF00069">
    <property type="entry name" value="Pkinase"/>
    <property type="match status" value="2"/>
</dbReference>
<comment type="catalytic activity">
    <reaction evidence="8">
        <text>L-seryl-[protein] + ATP = O-phospho-L-seryl-[protein] + ADP + H(+)</text>
        <dbReference type="Rhea" id="RHEA:17989"/>
        <dbReference type="Rhea" id="RHEA-COMP:9863"/>
        <dbReference type="Rhea" id="RHEA-COMP:11604"/>
        <dbReference type="ChEBI" id="CHEBI:15378"/>
        <dbReference type="ChEBI" id="CHEBI:29999"/>
        <dbReference type="ChEBI" id="CHEBI:30616"/>
        <dbReference type="ChEBI" id="CHEBI:83421"/>
        <dbReference type="ChEBI" id="CHEBI:456216"/>
        <dbReference type="EC" id="2.7.11.1"/>
    </reaction>
</comment>
<comment type="caution">
    <text evidence="12">The sequence shown here is derived from an EMBL/GenBank/DDBJ whole genome shotgun (WGS) entry which is preliminary data.</text>
</comment>
<evidence type="ECO:0000256" key="9">
    <source>
        <dbReference type="SAM" id="MobiDB-lite"/>
    </source>
</evidence>
<dbReference type="InterPro" id="IPR000961">
    <property type="entry name" value="AGC-kinase_C"/>
</dbReference>
<keyword evidence="5" id="KW-0418">Kinase</keyword>
<keyword evidence="4" id="KW-0547">Nucleotide-binding</keyword>
<dbReference type="SUPFAM" id="SSF56112">
    <property type="entry name" value="Protein kinase-like (PK-like)"/>
    <property type="match status" value="1"/>
</dbReference>
<feature type="domain" description="AGC-kinase C-terminal" evidence="11">
    <location>
        <begin position="1212"/>
        <end position="1317"/>
    </location>
</feature>
<feature type="compositionally biased region" description="Basic and acidic residues" evidence="9">
    <location>
        <begin position="87"/>
        <end position="96"/>
    </location>
</feature>
<evidence type="ECO:0000256" key="3">
    <source>
        <dbReference type="ARBA" id="ARBA00022679"/>
    </source>
</evidence>
<dbReference type="EC" id="2.7.11.1" evidence="1"/>
<comment type="catalytic activity">
    <reaction evidence="7">
        <text>L-threonyl-[protein] + ATP = O-phospho-L-threonyl-[protein] + ADP + H(+)</text>
        <dbReference type="Rhea" id="RHEA:46608"/>
        <dbReference type="Rhea" id="RHEA-COMP:11060"/>
        <dbReference type="Rhea" id="RHEA-COMP:11605"/>
        <dbReference type="ChEBI" id="CHEBI:15378"/>
        <dbReference type="ChEBI" id="CHEBI:30013"/>
        <dbReference type="ChEBI" id="CHEBI:30616"/>
        <dbReference type="ChEBI" id="CHEBI:61977"/>
        <dbReference type="ChEBI" id="CHEBI:456216"/>
        <dbReference type="EC" id="2.7.11.1"/>
    </reaction>
</comment>
<dbReference type="PANTHER" id="PTHR24356">
    <property type="entry name" value="SERINE/THREONINE-PROTEIN KINASE"/>
    <property type="match status" value="1"/>
</dbReference>
<evidence type="ECO:0000259" key="10">
    <source>
        <dbReference type="PROSITE" id="PS50011"/>
    </source>
</evidence>
<keyword evidence="2" id="KW-0723">Serine/threonine-protein kinase</keyword>
<feature type="compositionally biased region" description="Basic and acidic residues" evidence="9">
    <location>
        <begin position="7"/>
        <end position="18"/>
    </location>
</feature>
<evidence type="ECO:0000256" key="7">
    <source>
        <dbReference type="ARBA" id="ARBA00047899"/>
    </source>
</evidence>
<sequence length="1335" mass="147871">MDSNNASKDELEEKEMVFKGRFFSSKKSDTSSPDGSSSSPRSSGSNSNSPIRSNKKNPKSSSPSISKDSSTSPVSSNTTSTAKSILKKKDSAKNKETVNLTKPISGISRLKKSEEATAPTPKAEPSSAAVSALMASSLGLNKIKTRSGPLPQESFFSFRDKGVVLGASNLSRPPMGDAAGGDGGLSGKKKNEKSFAENVDNGSNSDSMSTESGASRNQSPNVVRAEARSLLQNGELSSVATAWGNEGVQNYVGDYECRDAMMVFESRNNTYKSVIYCSLRNNSSCSLAFVFLLYTAFGQLILKEVDIFHTRMFSSRCKHLVLEFSIHASHFENSGKIDSSWDDSGGLRSSDACTPEMKTYDCDNPKESESPRFQAILRLTSAPRKRFPGDIKSFSHELNSKGEVLAMIRTKFDKAKEEVDSDLRIFAADLVGVLEKNAENHPEWQETIEDLLVLSRSCAMSSPGEFWLQCEGIVQELDDRRQELPMGVLKQLHTRMLFILTRCTRLLQFHKESGLAEDEHVFPLRQSLQPADKKVPPVAERDGKMPGHAKAFNFPSTRKFYSQEQSEWKKEHAVCENLQSSPTETTKNEDSSRNRMASWKKLPSPSGRSPKEGGVVKEEQNENITENLRVIDHRRGISDAELPTAKVPELLPARDSHGHSSTPLSTNISSPGAIGEISRVDWSRRGSEDMLDCFAEADNTVLMDDTKVLPSMSCRTRFAQKSDQGMTTSSAGSMTPRSPLMTPKMSPIDLLLFGKSAFSEHGDLPQGVGGDETMAGSGTMDPVMNELADIARCVANTPLDDDRSLHYLLSCLEDLKVVVDRRKFDSLTVDTFGARIEKLIREKYLQLCELVDDDKVDITSTVIDEDAPLEDDVVRSLRSSPVLKKADMIRKNAVESILAERDILISVRNPFVVRFFYSFTCRENLYLVMEYLNGGDLYSLLRNLGCLDEDVTRVYIAEVVLALEYLHSLGVVHRDLKPDNLLIAHDGHIKCFVNSTAVNSTTVNSVFEQYRREQSSEQLDLFPVDLVVESLEEFEDLKLGFLTRIHVEDWSLLYAVSFRLTDFGLSKVGLINSTDDLSGPAVSGTSLMEEDEPPLSASDHQQERRKKRSAVGTPDYLAPEILLGTGHAFTADWWSVGVILFELIVGIPPFNAEHPQKIFDNILNRNIPWPRVSDEMSLEAHDLIDRLLTEDPNQRLGAGGASEVVKQHPFFRDINWDNLARQKAAFIPASEGAMDTSYFTSRYSWNPSDDHVYTPSELDDFSDNGSITGSSSCLSNRHDEVQGDECGGLAEFDSSCNIDYSFSNFSFKNLSQLASINYDLLTKGWKDDPPTNSSA</sequence>
<dbReference type="PROSITE" id="PS00108">
    <property type="entry name" value="PROTEIN_KINASE_ST"/>
    <property type="match status" value="1"/>
</dbReference>
<dbReference type="Pfam" id="PF26031">
    <property type="entry name" value="IREH1"/>
    <property type="match status" value="1"/>
</dbReference>
<accession>A0ABR0UDJ1</accession>
<feature type="compositionally biased region" description="Polar residues" evidence="9">
    <location>
        <begin position="200"/>
        <end position="221"/>
    </location>
</feature>
<feature type="compositionally biased region" description="Basic and acidic residues" evidence="9">
    <location>
        <begin position="609"/>
        <end position="620"/>
    </location>
</feature>
<feature type="compositionally biased region" description="Low complexity" evidence="9">
    <location>
        <begin position="59"/>
        <end position="81"/>
    </location>
</feature>
<feature type="region of interest" description="Disordered" evidence="9">
    <location>
        <begin position="527"/>
        <end position="552"/>
    </location>
</feature>
<dbReference type="InterPro" id="IPR011009">
    <property type="entry name" value="Kinase-like_dom_sf"/>
</dbReference>
<evidence type="ECO:0000256" key="5">
    <source>
        <dbReference type="ARBA" id="ARBA00022777"/>
    </source>
</evidence>
<evidence type="ECO:0000313" key="13">
    <source>
        <dbReference type="Proteomes" id="UP001318860"/>
    </source>
</evidence>
<evidence type="ECO:0000313" key="12">
    <source>
        <dbReference type="EMBL" id="KAK6120542.1"/>
    </source>
</evidence>
<evidence type="ECO:0000256" key="1">
    <source>
        <dbReference type="ARBA" id="ARBA00012513"/>
    </source>
</evidence>
<protein>
    <recommendedName>
        <fullName evidence="1">non-specific serine/threonine protein kinase</fullName>
        <ecNumber evidence="1">2.7.11.1</ecNumber>
    </recommendedName>
</protein>
<dbReference type="EMBL" id="JABTTQ020003060">
    <property type="protein sequence ID" value="KAK6120542.1"/>
    <property type="molecule type" value="Genomic_DNA"/>
</dbReference>
<dbReference type="InterPro" id="IPR008271">
    <property type="entry name" value="Ser/Thr_kinase_AS"/>
</dbReference>
<keyword evidence="3" id="KW-0808">Transferase</keyword>
<feature type="region of interest" description="Disordered" evidence="9">
    <location>
        <begin position="572"/>
        <end position="624"/>
    </location>
</feature>
<dbReference type="PANTHER" id="PTHR24356:SF1">
    <property type="entry name" value="SERINE_THREONINE-PROTEIN KINASE GREATWALL"/>
    <property type="match status" value="1"/>
</dbReference>
<feature type="region of interest" description="Disordered" evidence="9">
    <location>
        <begin position="167"/>
        <end position="222"/>
    </location>
</feature>
<dbReference type="InterPro" id="IPR050236">
    <property type="entry name" value="Ser_Thr_kinase_AGC"/>
</dbReference>
<feature type="region of interest" description="Disordered" evidence="9">
    <location>
        <begin position="1"/>
        <end position="129"/>
    </location>
</feature>
<dbReference type="CDD" id="cd05579">
    <property type="entry name" value="STKc_MAST_like"/>
    <property type="match status" value="1"/>
</dbReference>
<evidence type="ECO:0000256" key="4">
    <source>
        <dbReference type="ARBA" id="ARBA00022741"/>
    </source>
</evidence>
<evidence type="ECO:0000256" key="8">
    <source>
        <dbReference type="ARBA" id="ARBA00048679"/>
    </source>
</evidence>
<evidence type="ECO:0000256" key="6">
    <source>
        <dbReference type="ARBA" id="ARBA00022840"/>
    </source>
</evidence>
<keyword evidence="13" id="KW-1185">Reference proteome</keyword>
<dbReference type="SMART" id="SM00220">
    <property type="entry name" value="S_TKc"/>
    <property type="match status" value="1"/>
</dbReference>
<keyword evidence="6" id="KW-0067">ATP-binding</keyword>
<evidence type="ECO:0000256" key="2">
    <source>
        <dbReference type="ARBA" id="ARBA00022527"/>
    </source>
</evidence>
<gene>
    <name evidence="12" type="ORF">DH2020_045708</name>
</gene>
<feature type="compositionally biased region" description="Basic and acidic residues" evidence="9">
    <location>
        <begin position="531"/>
        <end position="545"/>
    </location>
</feature>
<organism evidence="12 13">
    <name type="scientific">Rehmannia glutinosa</name>
    <name type="common">Chinese foxglove</name>
    <dbReference type="NCBI Taxonomy" id="99300"/>
    <lineage>
        <taxon>Eukaryota</taxon>
        <taxon>Viridiplantae</taxon>
        <taxon>Streptophyta</taxon>
        <taxon>Embryophyta</taxon>
        <taxon>Tracheophyta</taxon>
        <taxon>Spermatophyta</taxon>
        <taxon>Magnoliopsida</taxon>
        <taxon>eudicotyledons</taxon>
        <taxon>Gunneridae</taxon>
        <taxon>Pentapetalae</taxon>
        <taxon>asterids</taxon>
        <taxon>lamiids</taxon>
        <taxon>Lamiales</taxon>
        <taxon>Orobanchaceae</taxon>
        <taxon>Rehmannieae</taxon>
        <taxon>Rehmannia</taxon>
    </lineage>
</organism>
<dbReference type="Gene3D" id="1.10.510.10">
    <property type="entry name" value="Transferase(Phosphotransferase) domain 1"/>
    <property type="match status" value="1"/>
</dbReference>
<feature type="region of interest" description="Disordered" evidence="9">
    <location>
        <begin position="719"/>
        <end position="740"/>
    </location>
</feature>
<feature type="compositionally biased region" description="Low complexity" evidence="9">
    <location>
        <begin position="21"/>
        <end position="52"/>
    </location>
</feature>
<feature type="domain" description="Protein kinase" evidence="10">
    <location>
        <begin position="821"/>
        <end position="1211"/>
    </location>
</feature>
<dbReference type="InterPro" id="IPR000719">
    <property type="entry name" value="Prot_kinase_dom"/>
</dbReference>
<name>A0ABR0UDJ1_REHGL</name>